<comment type="caution">
    <text evidence="2">The sequence shown here is derived from an EMBL/GenBank/DDBJ whole genome shotgun (WGS) entry which is preliminary data.</text>
</comment>
<proteinExistence type="predicted"/>
<evidence type="ECO:0000256" key="1">
    <source>
        <dbReference type="SAM" id="MobiDB-lite"/>
    </source>
</evidence>
<evidence type="ECO:0000313" key="2">
    <source>
        <dbReference type="EMBL" id="KAK7873279.1"/>
    </source>
</evidence>
<organism evidence="2 3">
    <name type="scientific">Gryllus longicercus</name>
    <dbReference type="NCBI Taxonomy" id="2509291"/>
    <lineage>
        <taxon>Eukaryota</taxon>
        <taxon>Metazoa</taxon>
        <taxon>Ecdysozoa</taxon>
        <taxon>Arthropoda</taxon>
        <taxon>Hexapoda</taxon>
        <taxon>Insecta</taxon>
        <taxon>Pterygota</taxon>
        <taxon>Neoptera</taxon>
        <taxon>Polyneoptera</taxon>
        <taxon>Orthoptera</taxon>
        <taxon>Ensifera</taxon>
        <taxon>Gryllidea</taxon>
        <taxon>Grylloidea</taxon>
        <taxon>Gryllidae</taxon>
        <taxon>Gryllinae</taxon>
        <taxon>Gryllus</taxon>
    </lineage>
</organism>
<feature type="compositionally biased region" description="Basic residues" evidence="1">
    <location>
        <begin position="54"/>
        <end position="71"/>
    </location>
</feature>
<sequence length="107" mass="11816">MPTHLLQINIPKHRALLFSRCVNADSPPVRARSSESPAAARRPGAPSCAVQSRAGRRLSHPIRHTSRRHQAARFVTLSQTSRRPTLSGRCTALEAFVGCFHSFSFLT</sequence>
<dbReference type="EMBL" id="JAZDUA010000015">
    <property type="protein sequence ID" value="KAK7873279.1"/>
    <property type="molecule type" value="Genomic_DNA"/>
</dbReference>
<protein>
    <submittedName>
        <fullName evidence="2">Uncharacterized protein</fullName>
    </submittedName>
</protein>
<feature type="compositionally biased region" description="Low complexity" evidence="1">
    <location>
        <begin position="27"/>
        <end position="47"/>
    </location>
</feature>
<reference evidence="2 3" key="1">
    <citation type="submission" date="2024-03" db="EMBL/GenBank/DDBJ databases">
        <title>The genome assembly and annotation of the cricket Gryllus longicercus Weissman &amp; Gray.</title>
        <authorList>
            <person name="Szrajer S."/>
            <person name="Gray D."/>
            <person name="Ylla G."/>
        </authorList>
    </citation>
    <scope>NUCLEOTIDE SEQUENCE [LARGE SCALE GENOMIC DNA]</scope>
    <source>
        <strain evidence="2">DAG 2021-001</strain>
        <tissue evidence="2">Whole body minus gut</tissue>
    </source>
</reference>
<accession>A0AAN9WNK4</accession>
<dbReference type="AlphaFoldDB" id="A0AAN9WNK4"/>
<dbReference type="Proteomes" id="UP001378592">
    <property type="component" value="Unassembled WGS sequence"/>
</dbReference>
<evidence type="ECO:0000313" key="3">
    <source>
        <dbReference type="Proteomes" id="UP001378592"/>
    </source>
</evidence>
<keyword evidence="3" id="KW-1185">Reference proteome</keyword>
<gene>
    <name evidence="2" type="ORF">R5R35_011345</name>
</gene>
<feature type="region of interest" description="Disordered" evidence="1">
    <location>
        <begin position="27"/>
        <end position="71"/>
    </location>
</feature>
<name>A0AAN9WNK4_9ORTH</name>